<comment type="pathway">
    <text evidence="4">Lipid metabolism.</text>
</comment>
<evidence type="ECO:0000256" key="8">
    <source>
        <dbReference type="ARBA" id="ARBA00022475"/>
    </source>
</evidence>
<feature type="transmembrane region" description="Helical" evidence="19">
    <location>
        <begin position="112"/>
        <end position="132"/>
    </location>
</feature>
<evidence type="ECO:0000256" key="3">
    <source>
        <dbReference type="ARBA" id="ARBA00005119"/>
    </source>
</evidence>
<evidence type="ECO:0000256" key="17">
    <source>
        <dbReference type="ARBA" id="ARBA00023264"/>
    </source>
</evidence>
<feature type="transmembrane region" description="Helical" evidence="19">
    <location>
        <begin position="207"/>
        <end position="226"/>
    </location>
</feature>
<evidence type="ECO:0000256" key="19">
    <source>
        <dbReference type="SAM" id="Phobius"/>
    </source>
</evidence>
<comment type="catalytic activity">
    <reaction evidence="1 18">
        <text>a 1,2-diacyl-sn-glycero-3-phosphate + CTP + H(+) = a CDP-1,2-diacyl-sn-glycerol + diphosphate</text>
        <dbReference type="Rhea" id="RHEA:16229"/>
        <dbReference type="ChEBI" id="CHEBI:15378"/>
        <dbReference type="ChEBI" id="CHEBI:33019"/>
        <dbReference type="ChEBI" id="CHEBI:37563"/>
        <dbReference type="ChEBI" id="CHEBI:58332"/>
        <dbReference type="ChEBI" id="CHEBI:58608"/>
        <dbReference type="EC" id="2.7.7.41"/>
    </reaction>
</comment>
<evidence type="ECO:0000256" key="1">
    <source>
        <dbReference type="ARBA" id="ARBA00001698"/>
    </source>
</evidence>
<protein>
    <recommendedName>
        <fullName evidence="7 18">Phosphatidate cytidylyltransferase</fullName>
        <ecNumber evidence="6 18">2.7.7.41</ecNumber>
    </recommendedName>
</protein>
<keyword evidence="13 19" id="KW-1133">Transmembrane helix</keyword>
<gene>
    <name evidence="20" type="ORF">NPE20_12230</name>
</gene>
<evidence type="ECO:0000256" key="13">
    <source>
        <dbReference type="ARBA" id="ARBA00022989"/>
    </source>
</evidence>
<evidence type="ECO:0000256" key="6">
    <source>
        <dbReference type="ARBA" id="ARBA00012487"/>
    </source>
</evidence>
<evidence type="ECO:0000256" key="14">
    <source>
        <dbReference type="ARBA" id="ARBA00023098"/>
    </source>
</evidence>
<dbReference type="EMBL" id="JANHOH010000002">
    <property type="protein sequence ID" value="MCQ6958734.1"/>
    <property type="molecule type" value="Genomic_DNA"/>
</dbReference>
<keyword evidence="16" id="KW-0594">Phospholipid biosynthesis</keyword>
<evidence type="ECO:0000256" key="9">
    <source>
        <dbReference type="ARBA" id="ARBA00022516"/>
    </source>
</evidence>
<evidence type="ECO:0000313" key="21">
    <source>
        <dbReference type="Proteomes" id="UP001204376"/>
    </source>
</evidence>
<dbReference type="EC" id="2.7.7.41" evidence="6 18"/>
<evidence type="ECO:0000256" key="11">
    <source>
        <dbReference type="ARBA" id="ARBA00022692"/>
    </source>
</evidence>
<dbReference type="InterPro" id="IPR000374">
    <property type="entry name" value="PC_trans"/>
</dbReference>
<evidence type="ECO:0000313" key="20">
    <source>
        <dbReference type="EMBL" id="MCQ6958734.1"/>
    </source>
</evidence>
<evidence type="ECO:0000256" key="4">
    <source>
        <dbReference type="ARBA" id="ARBA00005189"/>
    </source>
</evidence>
<keyword evidence="10 18" id="KW-0808">Transferase</keyword>
<feature type="transmembrane region" description="Helical" evidence="19">
    <location>
        <begin position="56"/>
        <end position="75"/>
    </location>
</feature>
<evidence type="ECO:0000256" key="10">
    <source>
        <dbReference type="ARBA" id="ARBA00022679"/>
    </source>
</evidence>
<comment type="pathway">
    <text evidence="3 18">Phospholipid metabolism; CDP-diacylglycerol biosynthesis; CDP-diacylglycerol from sn-glycerol 3-phosphate: step 3/3.</text>
</comment>
<comment type="similarity">
    <text evidence="5 18">Belongs to the CDS family.</text>
</comment>
<evidence type="ECO:0000256" key="2">
    <source>
        <dbReference type="ARBA" id="ARBA00004651"/>
    </source>
</evidence>
<comment type="subcellular location">
    <subcellularLocation>
        <location evidence="2">Cell membrane</location>
        <topology evidence="2">Multi-pass membrane protein</topology>
    </subcellularLocation>
</comment>
<dbReference type="PANTHER" id="PTHR46382">
    <property type="entry name" value="PHOSPHATIDATE CYTIDYLYLTRANSFERASE"/>
    <property type="match status" value="1"/>
</dbReference>
<name>A0ABT1T2B7_9SPHI</name>
<keyword evidence="14" id="KW-0443">Lipid metabolism</keyword>
<evidence type="ECO:0000256" key="5">
    <source>
        <dbReference type="ARBA" id="ARBA00010185"/>
    </source>
</evidence>
<reference evidence="20 21" key="1">
    <citation type="submission" date="2022-07" db="EMBL/GenBank/DDBJ databases">
        <title>Mucilaginibacter sp. JC4.</title>
        <authorList>
            <person name="Le V."/>
            <person name="Ko S.-R."/>
            <person name="Ahn C.-Y."/>
            <person name="Oh H.-M."/>
        </authorList>
    </citation>
    <scope>NUCLEOTIDE SEQUENCE [LARGE SCALE GENOMIC DNA]</scope>
    <source>
        <strain evidence="20 21">JC4</strain>
    </source>
</reference>
<evidence type="ECO:0000256" key="18">
    <source>
        <dbReference type="RuleBase" id="RU003938"/>
    </source>
</evidence>
<accession>A0ABT1T2B7</accession>
<dbReference type="PROSITE" id="PS01315">
    <property type="entry name" value="CDS"/>
    <property type="match status" value="1"/>
</dbReference>
<keyword evidence="8" id="KW-1003">Cell membrane</keyword>
<organism evidence="20 21">
    <name type="scientific">Mucilaginibacter aquariorum</name>
    <dbReference type="NCBI Taxonomy" id="2967225"/>
    <lineage>
        <taxon>Bacteria</taxon>
        <taxon>Pseudomonadati</taxon>
        <taxon>Bacteroidota</taxon>
        <taxon>Sphingobacteriia</taxon>
        <taxon>Sphingobacteriales</taxon>
        <taxon>Sphingobacteriaceae</taxon>
        <taxon>Mucilaginibacter</taxon>
    </lineage>
</organism>
<keyword evidence="17" id="KW-1208">Phospholipid metabolism</keyword>
<keyword evidence="15 19" id="KW-0472">Membrane</keyword>
<dbReference type="GO" id="GO:0016779">
    <property type="term" value="F:nucleotidyltransferase activity"/>
    <property type="evidence" value="ECO:0007669"/>
    <property type="project" value="UniProtKB-KW"/>
</dbReference>
<evidence type="ECO:0000256" key="12">
    <source>
        <dbReference type="ARBA" id="ARBA00022695"/>
    </source>
</evidence>
<evidence type="ECO:0000256" key="7">
    <source>
        <dbReference type="ARBA" id="ARBA00019373"/>
    </source>
</evidence>
<dbReference type="Pfam" id="PF01148">
    <property type="entry name" value="CTP_transf_1"/>
    <property type="match status" value="1"/>
</dbReference>
<dbReference type="Proteomes" id="UP001204376">
    <property type="component" value="Unassembled WGS sequence"/>
</dbReference>
<keyword evidence="11 18" id="KW-0812">Transmembrane</keyword>
<sequence length="273" mass="29718">MSNFKKRLITGAGLLVVVMGGIWLGPLGFTGLLLAINFLSLREFYRLLKTPGSKPANGAAFLLSGCMIVTTFFVSSGMGGWPWFLLNLPVGFGIFVAALYRRSTRPFPALAISYLGIICICIPVCCFLVLAFLPGHTYDYQPKVPLSIFLLLWANDSGAYLSGKAFGKHPLFHRISPNKTWEGSFGGATACLLMSGLLSSSDLPLTLIQWLLLATIIIITGTYGDLVKSLLKRSLKVKDSGTILPGHGGMLDRFDSLYGSAPFVLIYLIIIWR</sequence>
<feature type="transmembrane region" description="Helical" evidence="19">
    <location>
        <begin position="81"/>
        <end position="100"/>
    </location>
</feature>
<evidence type="ECO:0000256" key="16">
    <source>
        <dbReference type="ARBA" id="ARBA00023209"/>
    </source>
</evidence>
<keyword evidence="21" id="KW-1185">Reference proteome</keyword>
<feature type="transmembrane region" description="Helical" evidence="19">
    <location>
        <begin position="12"/>
        <end position="36"/>
    </location>
</feature>
<evidence type="ECO:0000256" key="15">
    <source>
        <dbReference type="ARBA" id="ARBA00023136"/>
    </source>
</evidence>
<dbReference type="RefSeq" id="WP_256538931.1">
    <property type="nucleotide sequence ID" value="NZ_JANHOH010000002.1"/>
</dbReference>
<dbReference type="PANTHER" id="PTHR46382:SF1">
    <property type="entry name" value="PHOSPHATIDATE CYTIDYLYLTRANSFERASE"/>
    <property type="match status" value="1"/>
</dbReference>
<keyword evidence="9" id="KW-0444">Lipid biosynthesis</keyword>
<comment type="caution">
    <text evidence="20">The sequence shown here is derived from an EMBL/GenBank/DDBJ whole genome shotgun (WGS) entry which is preliminary data.</text>
</comment>
<proteinExistence type="inferred from homology"/>
<keyword evidence="12 18" id="KW-0548">Nucleotidyltransferase</keyword>